<accession>A0A3S0QUC8</accession>
<feature type="chain" id="PRO_5018702867" evidence="1">
    <location>
        <begin position="25"/>
        <end position="255"/>
    </location>
</feature>
<dbReference type="RefSeq" id="WP_126294880.1">
    <property type="nucleotide sequence ID" value="NZ_CP185866.1"/>
</dbReference>
<keyword evidence="1" id="KW-0732">Signal</keyword>
<protein>
    <submittedName>
        <fullName evidence="2">Uncharacterized protein</fullName>
    </submittedName>
</protein>
<dbReference type="AlphaFoldDB" id="A0A3S0QUC8"/>
<proteinExistence type="predicted"/>
<name>A0A3S0QUC8_9BACI</name>
<feature type="signal peptide" evidence="1">
    <location>
        <begin position="1"/>
        <end position="24"/>
    </location>
</feature>
<evidence type="ECO:0000256" key="1">
    <source>
        <dbReference type="SAM" id="SignalP"/>
    </source>
</evidence>
<dbReference type="EMBL" id="RXNR01000037">
    <property type="protein sequence ID" value="RTQ91829.1"/>
    <property type="molecule type" value="Genomic_DNA"/>
</dbReference>
<keyword evidence="3" id="KW-1185">Reference proteome</keyword>
<evidence type="ECO:0000313" key="3">
    <source>
        <dbReference type="Proteomes" id="UP000276349"/>
    </source>
</evidence>
<dbReference type="OrthoDB" id="1796718at2"/>
<sequence length="255" mass="28713">MKRLITVLMFGMLFALSLPLLADAASKQETQESKILINFLESMKNGDIDGVIKYVNDERFESTKRLKEEYKLLLFKDKLVEYEIIENKENNYFIVNLSFENGGVSKVPFTINSDKVNINSESLDTDDFEVIKEGEDLTIRPLHTLCDWHFSARNQGSTFYSDCEFNISGTSSLDVLLTQETSISGVTPGIVYSVVKKHWYGDDVWGSRYVSGTKSSPYSTTITGKSDSFTGAQMRFETDTNSKGARYEGIGSVLK</sequence>
<evidence type="ECO:0000313" key="2">
    <source>
        <dbReference type="EMBL" id="RTQ91829.1"/>
    </source>
</evidence>
<dbReference type="Proteomes" id="UP000276349">
    <property type="component" value="Unassembled WGS sequence"/>
</dbReference>
<gene>
    <name evidence="2" type="ORF">EKG35_12900</name>
</gene>
<reference evidence="2 3" key="1">
    <citation type="submission" date="2018-12" db="EMBL/GenBank/DDBJ databases">
        <authorList>
            <person name="Yu L."/>
        </authorList>
    </citation>
    <scope>NUCLEOTIDE SEQUENCE [LARGE SCALE GENOMIC DNA]</scope>
    <source>
        <strain evidence="2 3">S5H2222</strain>
    </source>
</reference>
<comment type="caution">
    <text evidence="2">The sequence shown here is derived from an EMBL/GenBank/DDBJ whole genome shotgun (WGS) entry which is preliminary data.</text>
</comment>
<organism evidence="2 3">
    <name type="scientific">Lysinibacillus telephonicus</name>
    <dbReference type="NCBI Taxonomy" id="1714840"/>
    <lineage>
        <taxon>Bacteria</taxon>
        <taxon>Bacillati</taxon>
        <taxon>Bacillota</taxon>
        <taxon>Bacilli</taxon>
        <taxon>Bacillales</taxon>
        <taxon>Bacillaceae</taxon>
        <taxon>Lysinibacillus</taxon>
    </lineage>
</organism>